<sequence>MDPLPDPARPGDASAIAGSGAHEDRSASTYDEIVVVVVRSGGIAGLTREWRAEPPPAQAPDWASLIEQCPWDAAAAPRSGAASPGADRFVWDVQARCGGDERGAELGDADVVGPWERLIDAVRDFGRAPESLPPRPH</sequence>
<name>A0A0M2HGV2_9MICO</name>
<evidence type="ECO:0000313" key="2">
    <source>
        <dbReference type="EMBL" id="KJL43515.1"/>
    </source>
</evidence>
<reference evidence="2 3" key="1">
    <citation type="submission" date="2015-02" db="EMBL/GenBank/DDBJ databases">
        <title>Draft genome sequences of ten Microbacterium spp. with emphasis on heavy metal contaminated environments.</title>
        <authorList>
            <person name="Corretto E."/>
        </authorList>
    </citation>
    <scope>NUCLEOTIDE SEQUENCE [LARGE SCALE GENOMIC DNA]</scope>
    <source>
        <strain evidence="2 3">DSM 12510</strain>
    </source>
</reference>
<accession>A0A0M2HGV2</accession>
<dbReference type="EMBL" id="JYIZ01000037">
    <property type="protein sequence ID" value="KJL43515.1"/>
    <property type="molecule type" value="Genomic_DNA"/>
</dbReference>
<dbReference type="RefSeq" id="WP_052682407.1">
    <property type="nucleotide sequence ID" value="NZ_BAAAUP010000006.1"/>
</dbReference>
<dbReference type="InterPro" id="IPR049457">
    <property type="entry name" value="Emfourin"/>
</dbReference>
<organism evidence="2 3">
    <name type="scientific">Microbacterium terrae</name>
    <dbReference type="NCBI Taxonomy" id="69369"/>
    <lineage>
        <taxon>Bacteria</taxon>
        <taxon>Bacillati</taxon>
        <taxon>Actinomycetota</taxon>
        <taxon>Actinomycetes</taxon>
        <taxon>Micrococcales</taxon>
        <taxon>Microbacteriaceae</taxon>
        <taxon>Microbacterium</taxon>
    </lineage>
</organism>
<keyword evidence="3" id="KW-1185">Reference proteome</keyword>
<comment type="caution">
    <text evidence="2">The sequence shown here is derived from an EMBL/GenBank/DDBJ whole genome shotgun (WGS) entry which is preliminary data.</text>
</comment>
<dbReference type="PATRIC" id="fig|92835.4.peg.841"/>
<gene>
    <name evidence="2" type="ORF">RS81_00823</name>
</gene>
<evidence type="ECO:0000256" key="1">
    <source>
        <dbReference type="SAM" id="MobiDB-lite"/>
    </source>
</evidence>
<dbReference type="AlphaFoldDB" id="A0A0M2HGV2"/>
<proteinExistence type="predicted"/>
<dbReference type="Pfam" id="PF20242">
    <property type="entry name" value="Emfourin"/>
    <property type="match status" value="1"/>
</dbReference>
<dbReference type="Proteomes" id="UP000033956">
    <property type="component" value="Unassembled WGS sequence"/>
</dbReference>
<evidence type="ECO:0000313" key="3">
    <source>
        <dbReference type="Proteomes" id="UP000033956"/>
    </source>
</evidence>
<protein>
    <submittedName>
        <fullName evidence="2">Uncharacterized protein</fullName>
    </submittedName>
</protein>
<dbReference type="STRING" id="92835.RS81_00823"/>
<feature type="region of interest" description="Disordered" evidence="1">
    <location>
        <begin position="1"/>
        <end position="27"/>
    </location>
</feature>